<reference evidence="4" key="3">
    <citation type="submission" date="2024-02" db="EMBL/GenBank/DDBJ databases">
        <title>Comparative genomics of Cryptococcus and Kwoniella reveals pathogenesis evolution and contrasting modes of karyotype evolution via chromosome fusion or intercentromeric recombination.</title>
        <authorList>
            <person name="Coelho M.A."/>
            <person name="David-Palma M."/>
            <person name="Shea T."/>
            <person name="Bowers K."/>
            <person name="McGinley-Smith S."/>
            <person name="Mohammad A.W."/>
            <person name="Gnirke A."/>
            <person name="Yurkov A.M."/>
            <person name="Nowrousian M."/>
            <person name="Sun S."/>
            <person name="Cuomo C.A."/>
            <person name="Heitman J."/>
        </authorList>
    </citation>
    <scope>NUCLEOTIDE SEQUENCE</scope>
    <source>
        <strain evidence="4">CBS 10117</strain>
    </source>
</reference>
<feature type="region of interest" description="Disordered" evidence="2">
    <location>
        <begin position="374"/>
        <end position="426"/>
    </location>
</feature>
<feature type="region of interest" description="Disordered" evidence="2">
    <location>
        <begin position="494"/>
        <end position="560"/>
    </location>
</feature>
<feature type="compositionally biased region" description="Basic and acidic residues" evidence="2">
    <location>
        <begin position="535"/>
        <end position="545"/>
    </location>
</feature>
<evidence type="ECO:0000313" key="3">
    <source>
        <dbReference type="EMBL" id="OBR82607.1"/>
    </source>
</evidence>
<dbReference type="GO" id="GO:0005783">
    <property type="term" value="C:endoplasmic reticulum"/>
    <property type="evidence" value="ECO:0007669"/>
    <property type="project" value="TreeGrafter"/>
</dbReference>
<feature type="compositionally biased region" description="Polar residues" evidence="2">
    <location>
        <begin position="408"/>
        <end position="425"/>
    </location>
</feature>
<dbReference type="PANTHER" id="PTHR31027">
    <property type="entry name" value="NUCLEAR SEGREGATION PROTEIN BFR1"/>
    <property type="match status" value="1"/>
</dbReference>
<dbReference type="GO" id="GO:0003729">
    <property type="term" value="F:mRNA binding"/>
    <property type="evidence" value="ECO:0007669"/>
    <property type="project" value="TreeGrafter"/>
</dbReference>
<reference evidence="4" key="2">
    <citation type="submission" date="2013-07" db="EMBL/GenBank/DDBJ databases">
        <authorList>
            <consortium name="The Broad Institute Genome Sequencing Platform"/>
            <person name="Cuomo C."/>
            <person name="Litvintseva A."/>
            <person name="Chen Y."/>
            <person name="Heitman J."/>
            <person name="Sun S."/>
            <person name="Springer D."/>
            <person name="Dromer F."/>
            <person name="Young S.K."/>
            <person name="Zeng Q."/>
            <person name="Gargeya S."/>
            <person name="Fitzgerald M."/>
            <person name="Abouelleil A."/>
            <person name="Alvarado L."/>
            <person name="Berlin A.M."/>
            <person name="Chapman S.B."/>
            <person name="Dewar J."/>
            <person name="Goldberg J."/>
            <person name="Griggs A."/>
            <person name="Gujja S."/>
            <person name="Hansen M."/>
            <person name="Howarth C."/>
            <person name="Imamovic A."/>
            <person name="Larimer J."/>
            <person name="McCowan C."/>
            <person name="Murphy C."/>
            <person name="Pearson M."/>
            <person name="Priest M."/>
            <person name="Roberts A."/>
            <person name="Saif S."/>
            <person name="Shea T."/>
            <person name="Sykes S."/>
            <person name="Wortman J."/>
            <person name="Nusbaum C."/>
            <person name="Birren B."/>
        </authorList>
    </citation>
    <scope>NUCLEOTIDE SEQUENCE</scope>
    <source>
        <strain evidence="4">CBS 10117</strain>
    </source>
</reference>
<dbReference type="EMBL" id="KI894035">
    <property type="protein sequence ID" value="OBR82607.1"/>
    <property type="molecule type" value="Genomic_DNA"/>
</dbReference>
<feature type="compositionally biased region" description="Polar residues" evidence="2">
    <location>
        <begin position="1"/>
        <end position="22"/>
    </location>
</feature>
<dbReference type="VEuPathDB" id="FungiDB:I303_07369"/>
<dbReference type="KEGG" id="kdj:28971068"/>
<protein>
    <submittedName>
        <fullName evidence="3">Nuclear segregation protein Bfr1</fullName>
    </submittedName>
</protein>
<feature type="compositionally biased region" description="Low complexity" evidence="2">
    <location>
        <begin position="23"/>
        <end position="42"/>
    </location>
</feature>
<proteinExistence type="predicted"/>
<dbReference type="InterPro" id="IPR039604">
    <property type="entry name" value="Bfr1"/>
</dbReference>
<evidence type="ECO:0000313" key="5">
    <source>
        <dbReference type="Proteomes" id="UP000078595"/>
    </source>
</evidence>
<dbReference type="PANTHER" id="PTHR31027:SF2">
    <property type="entry name" value="LEBERCILIN DOMAIN-CONTAINING PROTEIN"/>
    <property type="match status" value="1"/>
</dbReference>
<sequence length="578" mass="62767">MPPPTSSLKPSSASAKTNGSAPTTAGNGTAKSTGSGAGASAGQLAKPDQSKYNAEQEDLNKQIAEVKTKLDAIRSRISLTQAPQSGDRRSAIKQEMDSLRSEQAKFKGDRNKLFDEMKRVQEQLQKKIKDVQGQKGKVQFRTVSEIDDRIASLEKSIESGSLKLVDEKKALAEITTLRRSRKVLETTGSVDDAIAADKARIDELKKQLDDPEAKKVSERFDELKKEMDGLRAEGDKAYEERGKLFDERNSYSKEMDDLYEKKRQSAQAHREANDKYYAKVQADRQARQERFKAEKAKEDAAKRNEEITRLREEAKAPAFTSEIDDCGVLIGWFKGKYGSGEVPSTHAGSNTSSEKVLEGVKQLEIRKVDSEDAFKGMTLKKKDDDEELGGFFGGGKGKKNKKGGNKKSGTATPASEGTSTPSSGAVNLPMSLLSALLSLGIPPPSGQNDVARTVEDLETKKAWFEANSAAKTKAEIERVEKLVAKLQKKNAAVLGDDGAEDDDEVRSTVSGEGIPVEQGGAKEPLHTVAVAGEATGKEIVEDKGEQLPSDETGESPEIKKVDSALEELKEAEALENQA</sequence>
<organism evidence="3">
    <name type="scientific">Kwoniella dejecticola CBS 10117</name>
    <dbReference type="NCBI Taxonomy" id="1296121"/>
    <lineage>
        <taxon>Eukaryota</taxon>
        <taxon>Fungi</taxon>
        <taxon>Dikarya</taxon>
        <taxon>Basidiomycota</taxon>
        <taxon>Agaricomycotina</taxon>
        <taxon>Tremellomycetes</taxon>
        <taxon>Tremellales</taxon>
        <taxon>Cryptococcaceae</taxon>
        <taxon>Kwoniella</taxon>
    </lineage>
</organism>
<dbReference type="AlphaFoldDB" id="A0A1A5ZXS3"/>
<dbReference type="GeneID" id="28971068"/>
<dbReference type="GO" id="GO:1990904">
    <property type="term" value="C:ribonucleoprotein complex"/>
    <property type="evidence" value="ECO:0007669"/>
    <property type="project" value="TreeGrafter"/>
</dbReference>
<reference evidence="3" key="1">
    <citation type="submission" date="2013-07" db="EMBL/GenBank/DDBJ databases">
        <title>The Genome Sequence of Cryptococcus dejecticola CBS10117.</title>
        <authorList>
            <consortium name="The Broad Institute Genome Sequencing Platform"/>
            <person name="Cuomo C."/>
            <person name="Litvintseva A."/>
            <person name="Chen Y."/>
            <person name="Heitman J."/>
            <person name="Sun S."/>
            <person name="Springer D."/>
            <person name="Dromer F."/>
            <person name="Young S.K."/>
            <person name="Zeng Q."/>
            <person name="Gargeya S."/>
            <person name="Fitzgerald M."/>
            <person name="Abouelleil A."/>
            <person name="Alvarado L."/>
            <person name="Berlin A.M."/>
            <person name="Chapman S.B."/>
            <person name="Dewar J."/>
            <person name="Goldberg J."/>
            <person name="Griggs A."/>
            <person name="Gujja S."/>
            <person name="Hansen M."/>
            <person name="Howarth C."/>
            <person name="Imamovic A."/>
            <person name="Larimer J."/>
            <person name="McCowan C."/>
            <person name="Murphy C."/>
            <person name="Pearson M."/>
            <person name="Priest M."/>
            <person name="Roberts A."/>
            <person name="Saif S."/>
            <person name="Shea T."/>
            <person name="Sykes S."/>
            <person name="Wortman J."/>
            <person name="Nusbaum C."/>
            <person name="Birren B."/>
        </authorList>
    </citation>
    <scope>NUCLEOTIDE SEQUENCE [LARGE SCALE GENOMIC DNA]</scope>
    <source>
        <strain evidence="3">CBS 10117</strain>
    </source>
</reference>
<name>A0A1A5ZXS3_9TREE</name>
<feature type="region of interest" description="Disordered" evidence="2">
    <location>
        <begin position="1"/>
        <end position="57"/>
    </location>
</feature>
<gene>
    <name evidence="3" type="ORF">I303_07369</name>
    <name evidence="4" type="ORF">I303_108304</name>
</gene>
<dbReference type="EMBL" id="CP144540">
    <property type="protein sequence ID" value="WWC65683.1"/>
    <property type="molecule type" value="Genomic_DNA"/>
</dbReference>
<dbReference type="GO" id="GO:0042175">
    <property type="term" value="C:nuclear outer membrane-endoplasmic reticulum membrane network"/>
    <property type="evidence" value="ECO:0007669"/>
    <property type="project" value="TreeGrafter"/>
</dbReference>
<accession>A0A1A5ZXS3</accession>
<dbReference type="Proteomes" id="UP000078595">
    <property type="component" value="Chromosome 11"/>
</dbReference>
<dbReference type="STRING" id="1296121.A0A1A5ZXS3"/>
<evidence type="ECO:0000256" key="2">
    <source>
        <dbReference type="SAM" id="MobiDB-lite"/>
    </source>
</evidence>
<feature type="compositionally biased region" description="Basic and acidic residues" evidence="2">
    <location>
        <begin position="86"/>
        <end position="110"/>
    </location>
</feature>
<evidence type="ECO:0000256" key="1">
    <source>
        <dbReference type="SAM" id="Coils"/>
    </source>
</evidence>
<feature type="coiled-coil region" evidence="1">
    <location>
        <begin position="213"/>
        <end position="240"/>
    </location>
</feature>
<feature type="compositionally biased region" description="Basic residues" evidence="2">
    <location>
        <begin position="396"/>
        <end position="405"/>
    </location>
</feature>
<dbReference type="GO" id="GO:0008298">
    <property type="term" value="P:intracellular mRNA localization"/>
    <property type="evidence" value="ECO:0007669"/>
    <property type="project" value="TreeGrafter"/>
</dbReference>
<keyword evidence="5" id="KW-1185">Reference proteome</keyword>
<dbReference type="RefSeq" id="XP_018260449.1">
    <property type="nucleotide sequence ID" value="XM_018410639.1"/>
</dbReference>
<evidence type="ECO:0000313" key="4">
    <source>
        <dbReference type="EMBL" id="WWC65683.1"/>
    </source>
</evidence>
<feature type="region of interest" description="Disordered" evidence="2">
    <location>
        <begin position="77"/>
        <end position="110"/>
    </location>
</feature>
<keyword evidence="1" id="KW-0175">Coiled coil</keyword>
<dbReference type="OrthoDB" id="2195113at2759"/>